<sequence length="308" mass="36268">MKERLVRFDWAIKKLLRNKANFEILEGFLSELTRQDIKINKILESEGNKETPDDKQNRVDLLAETEQGELLLIELQVESQFDYFHRMVYGTSKLITDYIHSGSGYEMVKRAISINIVYFGLGHGRDYVYKGLTEFRGIHHDDILELTIRQKKRFENIEKVSDIFPEYYILKVNDFDSLAKDTLDEWIYFLKHSEIKEEFSAKGLKKALEELDILKLSKAERAAYERYIEDKRVAESSIKTSWFEGKIVGVEEGRKEGREEGREEGELKRNREIAIEMLKDGEPNDKIKKYTHLTDAEIEQLKRMMPLI</sequence>
<dbReference type="AlphaFoldDB" id="A0A975GJB9"/>
<dbReference type="KEGG" id="dli:dnl_56420"/>
<keyword evidence="2" id="KW-1185">Reference proteome</keyword>
<dbReference type="Proteomes" id="UP000663720">
    <property type="component" value="Chromosome"/>
</dbReference>
<name>A0A975GJB9_9BACT</name>
<dbReference type="EMBL" id="CP061799">
    <property type="protein sequence ID" value="QTA83247.1"/>
    <property type="molecule type" value="Genomic_DNA"/>
</dbReference>
<protein>
    <submittedName>
        <fullName evidence="1">Transposase, RpnA-like</fullName>
    </submittedName>
</protein>
<dbReference type="PANTHER" id="PTHR41317:SF1">
    <property type="entry name" value="PD-(D_E)XK NUCLEASE FAMILY TRANSPOSASE"/>
    <property type="match status" value="1"/>
</dbReference>
<dbReference type="PANTHER" id="PTHR41317">
    <property type="entry name" value="PD-(D_E)XK NUCLEASE FAMILY TRANSPOSASE"/>
    <property type="match status" value="1"/>
</dbReference>
<dbReference type="NCBIfam" id="TIGR01784">
    <property type="entry name" value="T_den_put_tspse"/>
    <property type="match status" value="1"/>
</dbReference>
<organism evidence="1 2">
    <name type="scientific">Desulfonema limicola</name>
    <dbReference type="NCBI Taxonomy" id="45656"/>
    <lineage>
        <taxon>Bacteria</taxon>
        <taxon>Pseudomonadati</taxon>
        <taxon>Thermodesulfobacteriota</taxon>
        <taxon>Desulfobacteria</taxon>
        <taxon>Desulfobacterales</taxon>
        <taxon>Desulfococcaceae</taxon>
        <taxon>Desulfonema</taxon>
    </lineage>
</organism>
<dbReference type="Pfam" id="PF12784">
    <property type="entry name" value="PDDEXK_2"/>
    <property type="match status" value="1"/>
</dbReference>
<dbReference type="InterPro" id="IPR010106">
    <property type="entry name" value="RpnA"/>
</dbReference>
<evidence type="ECO:0000313" key="1">
    <source>
        <dbReference type="EMBL" id="QTA83247.1"/>
    </source>
</evidence>
<reference evidence="1" key="1">
    <citation type="journal article" date="2021" name="Microb. Physiol.">
        <title>Proteogenomic Insights into the Physiology of Marine, Sulfate-Reducing, Filamentous Desulfonema limicola and Desulfonema magnum.</title>
        <authorList>
            <person name="Schnaars V."/>
            <person name="Wohlbrand L."/>
            <person name="Scheve S."/>
            <person name="Hinrichs C."/>
            <person name="Reinhardt R."/>
            <person name="Rabus R."/>
        </authorList>
    </citation>
    <scope>NUCLEOTIDE SEQUENCE</scope>
    <source>
        <strain evidence="1">5ac10</strain>
    </source>
</reference>
<proteinExistence type="predicted"/>
<dbReference type="RefSeq" id="WP_207689051.1">
    <property type="nucleotide sequence ID" value="NZ_CP061799.1"/>
</dbReference>
<accession>A0A975GJB9</accession>
<gene>
    <name evidence="1" type="ORF">dnl_56420</name>
</gene>
<evidence type="ECO:0000313" key="2">
    <source>
        <dbReference type="Proteomes" id="UP000663720"/>
    </source>
</evidence>